<dbReference type="Gene3D" id="3.30.450.40">
    <property type="match status" value="1"/>
</dbReference>
<reference evidence="14 15" key="1">
    <citation type="submission" date="2024-09" db="EMBL/GenBank/DDBJ databases">
        <title>Laminarin stimulates single cell rates of sulfate reduction while oxygen inhibits transcriptomic activity in coastal marine sediment.</title>
        <authorList>
            <person name="Lindsay M."/>
            <person name="Orcutt B."/>
            <person name="Emerson D."/>
            <person name="Stepanauskas R."/>
            <person name="D'Angelo T."/>
        </authorList>
    </citation>
    <scope>NUCLEOTIDE SEQUENCE [LARGE SCALE GENOMIC DNA]</scope>
    <source>
        <strain evidence="14">SAG AM-311-K15</strain>
    </source>
</reference>
<dbReference type="SMART" id="SM00304">
    <property type="entry name" value="HAMP"/>
    <property type="match status" value="1"/>
</dbReference>
<comment type="caution">
    <text evidence="14">The sequence shown here is derived from an EMBL/GenBank/DDBJ whole genome shotgun (WGS) entry which is preliminary data.</text>
</comment>
<keyword evidence="7" id="KW-0547">Nucleotide-binding</keyword>
<keyword evidence="15" id="KW-1185">Reference proteome</keyword>
<dbReference type="Pfam" id="PF01590">
    <property type="entry name" value="GAF"/>
    <property type="match status" value="1"/>
</dbReference>
<dbReference type="CDD" id="cd06225">
    <property type="entry name" value="HAMP"/>
    <property type="match status" value="1"/>
</dbReference>
<dbReference type="InterPro" id="IPR003660">
    <property type="entry name" value="HAMP_dom"/>
</dbReference>
<sequence length="593" mass="66966">MTTDTPGIYKPEEFKIKYVRFNLIKLMVFDTLLASTIILIYLYSVVGITYGQVKMALYGFLWIAPLTMFVFASAVYIYFRPTIEFMVRLRSHEATDRYTVVKAQSRIQSGPFVISFAGLFFWFVAAVLMAIWMVNKADMSHQKGFLLVLGGIIAAFATNVHSLYRIKKMIRPFARLLALQSQASKSIFKEATSSIRTRFLINLLSLIIFSLFFSYLTLFSETMQLMRVQIEINLENKVKEMIATIQRFREKGAENDILPYIDDIHIGNSGYAFLIDTSHDQISTSHINADLYQDMKEKILAAQSIRYYEYKTGNLALAFGPVTDSPYFVGVISRLDDYLPDIQKFVITSILVIVVCIILSLTMASASSEDIVGPITELIDEVSLISEGELDHPIFTEGSDEIAVLANTFEKMRLSLKRQMEERSKKVTELATLYEMGQQLEKSPSMELKLNVLLTNIVYKLNYDRAILFVLDPSGSKLIGLESRGNNPNNLDPQKISFSMDNRSEIVVESLISTTALLIEDAFNDSRVSDNMNQLIQAKSLITIPLKSKKSSLGVIVVDNNTSERQFTQEDLRILSIITNQVVASIQSSPAKS</sequence>
<name>A0ABV6YU37_UNCC1</name>
<dbReference type="PANTHER" id="PTHR45528:SF1">
    <property type="entry name" value="SENSOR HISTIDINE KINASE CPXA"/>
    <property type="match status" value="1"/>
</dbReference>
<feature type="transmembrane region" description="Helical" evidence="12">
    <location>
        <begin position="145"/>
        <end position="164"/>
    </location>
</feature>
<comment type="subcellular location">
    <subcellularLocation>
        <location evidence="2">Cell membrane</location>
        <topology evidence="2">Multi-pass membrane protein</topology>
    </subcellularLocation>
</comment>
<feature type="transmembrane region" description="Helical" evidence="12">
    <location>
        <begin position="23"/>
        <end position="43"/>
    </location>
</feature>
<keyword evidence="11 12" id="KW-0472">Membrane</keyword>
<evidence type="ECO:0000313" key="15">
    <source>
        <dbReference type="Proteomes" id="UP001594351"/>
    </source>
</evidence>
<protein>
    <recommendedName>
        <fullName evidence="3">histidine kinase</fullName>
        <ecNumber evidence="3">2.7.13.3</ecNumber>
    </recommendedName>
</protein>
<evidence type="ECO:0000256" key="4">
    <source>
        <dbReference type="ARBA" id="ARBA00022475"/>
    </source>
</evidence>
<dbReference type="InterPro" id="IPR050398">
    <property type="entry name" value="HssS/ArlS-like"/>
</dbReference>
<dbReference type="Gene3D" id="6.10.340.10">
    <property type="match status" value="1"/>
</dbReference>
<gene>
    <name evidence="14" type="ORF">ACFL27_05715</name>
</gene>
<evidence type="ECO:0000256" key="1">
    <source>
        <dbReference type="ARBA" id="ARBA00000085"/>
    </source>
</evidence>
<dbReference type="InterPro" id="IPR003018">
    <property type="entry name" value="GAF"/>
</dbReference>
<evidence type="ECO:0000256" key="10">
    <source>
        <dbReference type="ARBA" id="ARBA00023012"/>
    </source>
</evidence>
<dbReference type="Pfam" id="PF00672">
    <property type="entry name" value="HAMP"/>
    <property type="match status" value="1"/>
</dbReference>
<feature type="transmembrane region" description="Helical" evidence="12">
    <location>
        <begin position="199"/>
        <end position="218"/>
    </location>
</feature>
<dbReference type="SMART" id="SM00065">
    <property type="entry name" value="GAF"/>
    <property type="match status" value="1"/>
</dbReference>
<feature type="domain" description="HAMP" evidence="13">
    <location>
        <begin position="369"/>
        <end position="421"/>
    </location>
</feature>
<keyword evidence="4" id="KW-1003">Cell membrane</keyword>
<feature type="transmembrane region" description="Helical" evidence="12">
    <location>
        <begin position="112"/>
        <end position="133"/>
    </location>
</feature>
<evidence type="ECO:0000256" key="6">
    <source>
        <dbReference type="ARBA" id="ARBA00022679"/>
    </source>
</evidence>
<feature type="transmembrane region" description="Helical" evidence="12">
    <location>
        <begin position="55"/>
        <end position="79"/>
    </location>
</feature>
<evidence type="ECO:0000256" key="3">
    <source>
        <dbReference type="ARBA" id="ARBA00012438"/>
    </source>
</evidence>
<dbReference type="SUPFAM" id="SSF55781">
    <property type="entry name" value="GAF domain-like"/>
    <property type="match status" value="1"/>
</dbReference>
<evidence type="ECO:0000256" key="8">
    <source>
        <dbReference type="ARBA" id="ARBA00022777"/>
    </source>
</evidence>
<accession>A0ABV6YU37</accession>
<evidence type="ECO:0000259" key="13">
    <source>
        <dbReference type="PROSITE" id="PS50885"/>
    </source>
</evidence>
<dbReference type="PANTHER" id="PTHR45528">
    <property type="entry name" value="SENSOR HISTIDINE KINASE CPXA"/>
    <property type="match status" value="1"/>
</dbReference>
<dbReference type="PROSITE" id="PS50885">
    <property type="entry name" value="HAMP"/>
    <property type="match status" value="1"/>
</dbReference>
<dbReference type="InterPro" id="IPR029016">
    <property type="entry name" value="GAF-like_dom_sf"/>
</dbReference>
<dbReference type="EC" id="2.7.13.3" evidence="3"/>
<dbReference type="EMBL" id="JBHPBY010000053">
    <property type="protein sequence ID" value="MFC1849690.1"/>
    <property type="molecule type" value="Genomic_DNA"/>
</dbReference>
<keyword evidence="9" id="KW-0067">ATP-binding</keyword>
<comment type="catalytic activity">
    <reaction evidence="1">
        <text>ATP + protein L-histidine = ADP + protein N-phospho-L-histidine.</text>
        <dbReference type="EC" id="2.7.13.3"/>
    </reaction>
</comment>
<dbReference type="Proteomes" id="UP001594351">
    <property type="component" value="Unassembled WGS sequence"/>
</dbReference>
<evidence type="ECO:0000256" key="7">
    <source>
        <dbReference type="ARBA" id="ARBA00022741"/>
    </source>
</evidence>
<evidence type="ECO:0000256" key="2">
    <source>
        <dbReference type="ARBA" id="ARBA00004651"/>
    </source>
</evidence>
<evidence type="ECO:0000256" key="11">
    <source>
        <dbReference type="ARBA" id="ARBA00023136"/>
    </source>
</evidence>
<keyword evidence="5" id="KW-0597">Phosphoprotein</keyword>
<evidence type="ECO:0000313" key="14">
    <source>
        <dbReference type="EMBL" id="MFC1849690.1"/>
    </source>
</evidence>
<keyword evidence="8" id="KW-0418">Kinase</keyword>
<keyword evidence="6" id="KW-0808">Transferase</keyword>
<keyword evidence="12" id="KW-0812">Transmembrane</keyword>
<dbReference type="SUPFAM" id="SSF158472">
    <property type="entry name" value="HAMP domain-like"/>
    <property type="match status" value="1"/>
</dbReference>
<proteinExistence type="predicted"/>
<evidence type="ECO:0000256" key="9">
    <source>
        <dbReference type="ARBA" id="ARBA00022840"/>
    </source>
</evidence>
<keyword evidence="10" id="KW-0902">Two-component regulatory system</keyword>
<evidence type="ECO:0000256" key="5">
    <source>
        <dbReference type="ARBA" id="ARBA00022553"/>
    </source>
</evidence>
<organism evidence="14 15">
    <name type="scientific">candidate division CSSED10-310 bacterium</name>
    <dbReference type="NCBI Taxonomy" id="2855610"/>
    <lineage>
        <taxon>Bacteria</taxon>
        <taxon>Bacteria division CSSED10-310</taxon>
    </lineage>
</organism>
<evidence type="ECO:0000256" key="12">
    <source>
        <dbReference type="SAM" id="Phobius"/>
    </source>
</evidence>
<keyword evidence="12" id="KW-1133">Transmembrane helix</keyword>